<name>A0A834VZ51_9FABA</name>
<protein>
    <submittedName>
        <fullName evidence="1">Tubulin-folding cofactor D</fullName>
    </submittedName>
</protein>
<gene>
    <name evidence="1" type="ORF">G2W53_041933</name>
</gene>
<reference evidence="1" key="1">
    <citation type="submission" date="2020-09" db="EMBL/GenBank/DDBJ databases">
        <title>Genome-Enabled Discovery of Anthraquinone Biosynthesis in Senna tora.</title>
        <authorList>
            <person name="Kang S.-H."/>
            <person name="Pandey R.P."/>
            <person name="Lee C.-M."/>
            <person name="Sim J.-S."/>
            <person name="Jeong J.-T."/>
            <person name="Choi B.-S."/>
            <person name="Jung M."/>
            <person name="Ginzburg D."/>
            <person name="Zhao K."/>
            <person name="Won S.Y."/>
            <person name="Oh T.-J."/>
            <person name="Yu Y."/>
            <person name="Kim N.-H."/>
            <person name="Lee O.R."/>
            <person name="Lee T.-H."/>
            <person name="Bashyal P."/>
            <person name="Kim T.-S."/>
            <person name="Lee W.-H."/>
            <person name="Kawkins C."/>
            <person name="Kim C.-K."/>
            <person name="Kim J.S."/>
            <person name="Ahn B.O."/>
            <person name="Rhee S.Y."/>
            <person name="Sohng J.K."/>
        </authorList>
    </citation>
    <scope>NUCLEOTIDE SEQUENCE</scope>
    <source>
        <tissue evidence="1">Leaf</tissue>
    </source>
</reference>
<dbReference type="EMBL" id="JAAIUW010000013">
    <property type="protein sequence ID" value="KAF7802822.1"/>
    <property type="molecule type" value="Genomic_DNA"/>
</dbReference>
<sequence>MLITFVVAFWNIWQLATELKGSKDFPKLFAGIAILGYIASVPEPITMRAFSLLSFLGHRYPKIAKEATQLALELQVFKKILANSKPCLPSESNQLKRIRGACT</sequence>
<dbReference type="OrthoDB" id="977678at2759"/>
<accession>A0A834VZ51</accession>
<organism evidence="1 2">
    <name type="scientific">Senna tora</name>
    <dbReference type="NCBI Taxonomy" id="362788"/>
    <lineage>
        <taxon>Eukaryota</taxon>
        <taxon>Viridiplantae</taxon>
        <taxon>Streptophyta</taxon>
        <taxon>Embryophyta</taxon>
        <taxon>Tracheophyta</taxon>
        <taxon>Spermatophyta</taxon>
        <taxon>Magnoliopsida</taxon>
        <taxon>eudicotyledons</taxon>
        <taxon>Gunneridae</taxon>
        <taxon>Pentapetalae</taxon>
        <taxon>rosids</taxon>
        <taxon>fabids</taxon>
        <taxon>Fabales</taxon>
        <taxon>Fabaceae</taxon>
        <taxon>Caesalpinioideae</taxon>
        <taxon>Cassia clade</taxon>
        <taxon>Senna</taxon>
    </lineage>
</organism>
<evidence type="ECO:0000313" key="2">
    <source>
        <dbReference type="Proteomes" id="UP000634136"/>
    </source>
</evidence>
<dbReference type="Proteomes" id="UP000634136">
    <property type="component" value="Unassembled WGS sequence"/>
</dbReference>
<proteinExistence type="predicted"/>
<keyword evidence="2" id="KW-1185">Reference proteome</keyword>
<comment type="caution">
    <text evidence="1">The sequence shown here is derived from an EMBL/GenBank/DDBJ whole genome shotgun (WGS) entry which is preliminary data.</text>
</comment>
<evidence type="ECO:0000313" key="1">
    <source>
        <dbReference type="EMBL" id="KAF7802822.1"/>
    </source>
</evidence>
<dbReference type="AlphaFoldDB" id="A0A834VZ51"/>